<comment type="caution">
    <text evidence="2">The sequence shown here is derived from an EMBL/GenBank/DDBJ whole genome shotgun (WGS) entry which is preliminary data.</text>
</comment>
<keyword evidence="1" id="KW-0812">Transmembrane</keyword>
<accession>A0A444WCY4</accession>
<gene>
    <name evidence="2" type="ORF">NU09_1198</name>
</gene>
<feature type="transmembrane region" description="Helical" evidence="1">
    <location>
        <begin position="56"/>
        <end position="77"/>
    </location>
</feature>
<protein>
    <submittedName>
        <fullName evidence="2">Putative membrane protein</fullName>
    </submittedName>
</protein>
<dbReference type="Pfam" id="PF11188">
    <property type="entry name" value="DUF2975"/>
    <property type="match status" value="1"/>
</dbReference>
<evidence type="ECO:0000313" key="2">
    <source>
        <dbReference type="EMBL" id="RYJ43690.1"/>
    </source>
</evidence>
<proteinExistence type="predicted"/>
<dbReference type="Proteomes" id="UP000289775">
    <property type="component" value="Unassembled WGS sequence"/>
</dbReference>
<evidence type="ECO:0000256" key="1">
    <source>
        <dbReference type="SAM" id="Phobius"/>
    </source>
</evidence>
<keyword evidence="3" id="KW-1185">Reference proteome</keyword>
<feature type="transmembrane region" description="Helical" evidence="1">
    <location>
        <begin position="89"/>
        <end position="115"/>
    </location>
</feature>
<dbReference type="AlphaFoldDB" id="A0A444WCY4"/>
<dbReference type="RefSeq" id="WP_129750356.1">
    <property type="nucleotide sequence ID" value="NZ_JUIW01000004.1"/>
</dbReference>
<name>A0A444WCY4_9FLAO</name>
<keyword evidence="1" id="KW-0472">Membrane</keyword>
<organism evidence="2 3">
    <name type="scientific">Flavobacterium beibuense</name>
    <dbReference type="NCBI Taxonomy" id="657326"/>
    <lineage>
        <taxon>Bacteria</taxon>
        <taxon>Pseudomonadati</taxon>
        <taxon>Bacteroidota</taxon>
        <taxon>Flavobacteriia</taxon>
        <taxon>Flavobacteriales</taxon>
        <taxon>Flavobacteriaceae</taxon>
        <taxon>Flavobacterium</taxon>
    </lineage>
</organism>
<keyword evidence="1" id="KW-1133">Transmembrane helix</keyword>
<dbReference type="EMBL" id="JUIW01000004">
    <property type="protein sequence ID" value="RYJ43690.1"/>
    <property type="molecule type" value="Genomic_DNA"/>
</dbReference>
<reference evidence="2 3" key="1">
    <citation type="submission" date="2014-12" db="EMBL/GenBank/DDBJ databases">
        <title>Genome sequence of Flavobacterium beibuense RSKm HC5.</title>
        <authorList>
            <person name="Kim J.F."/>
            <person name="Song J.Y."/>
            <person name="Kwak M.-J."/>
            <person name="Lee S.-W."/>
        </authorList>
    </citation>
    <scope>NUCLEOTIDE SEQUENCE [LARGE SCALE GENOMIC DNA]</scope>
    <source>
        <strain evidence="2 3">RSKm HC5</strain>
    </source>
</reference>
<feature type="transmembrane region" description="Helical" evidence="1">
    <location>
        <begin position="12"/>
        <end position="36"/>
    </location>
</feature>
<sequence length="166" mass="18707">MKRLSTLKTITDILFVLAVIPAIFGLPFILMAAIMPERIPFKLNGDEFATINGAELIISLLVIYLSYALAVYALYLFKKVLESFKKKRFFDDVVILSFNQMGKALLLSWIIGILPSLYYNLVDGSIKISIGFSDSLFTLGLGFFFIVLSDVFLMAKKQKEENDLTI</sequence>
<dbReference type="OrthoDB" id="1448668at2"/>
<dbReference type="InterPro" id="IPR021354">
    <property type="entry name" value="DUF2975"/>
</dbReference>
<feature type="transmembrane region" description="Helical" evidence="1">
    <location>
        <begin position="135"/>
        <end position="155"/>
    </location>
</feature>
<evidence type="ECO:0000313" key="3">
    <source>
        <dbReference type="Proteomes" id="UP000289775"/>
    </source>
</evidence>